<dbReference type="STRING" id="4432.A0A1U8BF25"/>
<organism evidence="5 6">
    <name type="scientific">Nelumbo nucifera</name>
    <name type="common">Sacred lotus</name>
    <dbReference type="NCBI Taxonomy" id="4432"/>
    <lineage>
        <taxon>Eukaryota</taxon>
        <taxon>Viridiplantae</taxon>
        <taxon>Streptophyta</taxon>
        <taxon>Embryophyta</taxon>
        <taxon>Tracheophyta</taxon>
        <taxon>Spermatophyta</taxon>
        <taxon>Magnoliopsida</taxon>
        <taxon>Proteales</taxon>
        <taxon>Nelumbonaceae</taxon>
        <taxon>Nelumbo</taxon>
    </lineage>
</organism>
<dbReference type="GeneID" id="104610416"/>
<dbReference type="GO" id="GO:0006508">
    <property type="term" value="P:proteolysis"/>
    <property type="evidence" value="ECO:0007669"/>
    <property type="project" value="UniProtKB-KW"/>
</dbReference>
<evidence type="ECO:0000256" key="2">
    <source>
        <dbReference type="ARBA" id="ARBA00022670"/>
    </source>
</evidence>
<reference evidence="6" key="1">
    <citation type="submission" date="2025-08" db="UniProtKB">
        <authorList>
            <consortium name="RefSeq"/>
        </authorList>
    </citation>
    <scope>IDENTIFICATION</scope>
</reference>
<dbReference type="PANTHER" id="PTHR47967:SF46">
    <property type="entry name" value="ASPARTIC PROTEINASE NEPENTHESIN-1"/>
    <property type="match status" value="1"/>
</dbReference>
<dbReference type="InterPro" id="IPR021109">
    <property type="entry name" value="Peptidase_aspartic_dom_sf"/>
</dbReference>
<dbReference type="eggNOG" id="KOG1339">
    <property type="taxonomic scope" value="Eukaryota"/>
</dbReference>
<gene>
    <name evidence="6" type="primary">LOC104610416</name>
</gene>
<feature type="non-terminal residue" evidence="6">
    <location>
        <position position="1"/>
    </location>
</feature>
<evidence type="ECO:0000313" key="5">
    <source>
        <dbReference type="Proteomes" id="UP000189703"/>
    </source>
</evidence>
<protein>
    <submittedName>
        <fullName evidence="6">Probable aspartic protease At2g35615</fullName>
    </submittedName>
</protein>
<dbReference type="SUPFAM" id="SSF50630">
    <property type="entry name" value="Acid proteases"/>
    <property type="match status" value="1"/>
</dbReference>
<sequence length="171" mass="18752">PSTISLDSERLFVHFSALRSRRSFKAPIVSSASTGSGQYFGDYPTSEPLPCWNCSKHPSGSAFLARHSITFAPVHCYDSACQLVPHPLKHQPCNHTRLHSTCRYDYSYADGSRTSGLFATETTTLKTSYGGAARLKNLAFGCGSGKLCTMSCIVKELFRTFSYGGCLKLKF</sequence>
<dbReference type="PANTHER" id="PTHR47967">
    <property type="entry name" value="OS07G0603500 PROTEIN-RELATED"/>
    <property type="match status" value="1"/>
</dbReference>
<dbReference type="InParanoid" id="A0A1U8BF25"/>
<dbReference type="Pfam" id="PF14543">
    <property type="entry name" value="TAXi_N"/>
    <property type="match status" value="1"/>
</dbReference>
<keyword evidence="5" id="KW-1185">Reference proteome</keyword>
<evidence type="ECO:0000256" key="3">
    <source>
        <dbReference type="ARBA" id="ARBA00022801"/>
    </source>
</evidence>
<accession>A0A1U8BF25</accession>
<evidence type="ECO:0000313" key="6">
    <source>
        <dbReference type="RefSeq" id="XP_010275335.1"/>
    </source>
</evidence>
<dbReference type="InterPro" id="IPR032861">
    <property type="entry name" value="TAXi_N"/>
</dbReference>
<dbReference type="GO" id="GO:0008233">
    <property type="term" value="F:peptidase activity"/>
    <property type="evidence" value="ECO:0007669"/>
    <property type="project" value="UniProtKB-KW"/>
</dbReference>
<dbReference type="RefSeq" id="XP_010275335.1">
    <property type="nucleotide sequence ID" value="XM_010277033.2"/>
</dbReference>
<keyword evidence="3" id="KW-0378">Hydrolase</keyword>
<name>A0A1U8BF25_NELNU</name>
<proteinExistence type="inferred from homology"/>
<dbReference type="OrthoDB" id="2747330at2759"/>
<keyword evidence="2 6" id="KW-0645">Protease</keyword>
<dbReference type="AlphaFoldDB" id="A0A1U8BF25"/>
<comment type="similarity">
    <text evidence="1">Belongs to the peptidase A1 family.</text>
</comment>
<dbReference type="InterPro" id="IPR051708">
    <property type="entry name" value="Plant_Aspart_Prot_A1"/>
</dbReference>
<feature type="domain" description="Xylanase inhibitor N-terminal" evidence="4">
    <location>
        <begin position="51"/>
        <end position="146"/>
    </location>
</feature>
<dbReference type="KEGG" id="nnu:104610416"/>
<evidence type="ECO:0000259" key="4">
    <source>
        <dbReference type="Pfam" id="PF14543"/>
    </source>
</evidence>
<dbReference type="Gene3D" id="2.40.70.10">
    <property type="entry name" value="Acid Proteases"/>
    <property type="match status" value="1"/>
</dbReference>
<evidence type="ECO:0000256" key="1">
    <source>
        <dbReference type="ARBA" id="ARBA00007447"/>
    </source>
</evidence>
<dbReference type="Proteomes" id="UP000189703">
    <property type="component" value="Unplaced"/>
</dbReference>